<accession>A0A9X1WZJ8</accession>
<protein>
    <submittedName>
        <fullName evidence="1">Uncharacterized protein</fullName>
    </submittedName>
</protein>
<sequence>MTDYTNNSFPEGRQEFTINYSERELSVWVEKEGNILHLHLDNNTFADLEIQQDDSLKQISGPELPASTVDFIRRKVLENEAGDSGRGSGI</sequence>
<proteinExistence type="predicted"/>
<dbReference type="EMBL" id="JALJEJ010000001">
    <property type="protein sequence ID" value="MCJ8208419.1"/>
    <property type="molecule type" value="Genomic_DNA"/>
</dbReference>
<keyword evidence="2" id="KW-1185">Reference proteome</keyword>
<organism evidence="1 2">
    <name type="scientific">Mucilaginibacter straminoryzae</name>
    <dbReference type="NCBI Taxonomy" id="2932774"/>
    <lineage>
        <taxon>Bacteria</taxon>
        <taxon>Pseudomonadati</taxon>
        <taxon>Bacteroidota</taxon>
        <taxon>Sphingobacteriia</taxon>
        <taxon>Sphingobacteriales</taxon>
        <taxon>Sphingobacteriaceae</taxon>
        <taxon>Mucilaginibacter</taxon>
    </lineage>
</organism>
<dbReference type="RefSeq" id="WP_245128249.1">
    <property type="nucleotide sequence ID" value="NZ_JALJEJ010000001.1"/>
</dbReference>
<comment type="caution">
    <text evidence="1">The sequence shown here is derived from an EMBL/GenBank/DDBJ whole genome shotgun (WGS) entry which is preliminary data.</text>
</comment>
<dbReference type="AlphaFoldDB" id="A0A9X1WZJ8"/>
<reference evidence="1" key="1">
    <citation type="submission" date="2022-04" db="EMBL/GenBank/DDBJ databases">
        <title>Mucilaginibacter sp. RS28 isolated from freshwater.</title>
        <authorList>
            <person name="Ko S.-R."/>
        </authorList>
    </citation>
    <scope>NUCLEOTIDE SEQUENCE</scope>
    <source>
        <strain evidence="1">RS28</strain>
    </source>
</reference>
<dbReference type="Proteomes" id="UP001139450">
    <property type="component" value="Unassembled WGS sequence"/>
</dbReference>
<name>A0A9X1WZJ8_9SPHI</name>
<evidence type="ECO:0000313" key="2">
    <source>
        <dbReference type="Proteomes" id="UP001139450"/>
    </source>
</evidence>
<evidence type="ECO:0000313" key="1">
    <source>
        <dbReference type="EMBL" id="MCJ8208419.1"/>
    </source>
</evidence>
<gene>
    <name evidence="1" type="ORF">MUY27_01780</name>
</gene>